<evidence type="ECO:0000313" key="3">
    <source>
        <dbReference type="Proteomes" id="UP000277928"/>
    </source>
</evidence>
<accession>A0A3P6SJX5</accession>
<dbReference type="EMBL" id="UYRX01000134">
    <property type="protein sequence ID" value="VDK75126.1"/>
    <property type="molecule type" value="Genomic_DNA"/>
</dbReference>
<dbReference type="OMA" id="ENEDWIR"/>
<organism evidence="2 3">
    <name type="scientific">Litomosoides sigmodontis</name>
    <name type="common">Filarial nematode worm</name>
    <dbReference type="NCBI Taxonomy" id="42156"/>
    <lineage>
        <taxon>Eukaryota</taxon>
        <taxon>Metazoa</taxon>
        <taxon>Ecdysozoa</taxon>
        <taxon>Nematoda</taxon>
        <taxon>Chromadorea</taxon>
        <taxon>Rhabditida</taxon>
        <taxon>Spirurina</taxon>
        <taxon>Spiruromorpha</taxon>
        <taxon>Filarioidea</taxon>
        <taxon>Onchocercidae</taxon>
        <taxon>Litomosoides</taxon>
    </lineage>
</organism>
<feature type="compositionally biased region" description="Basic residues" evidence="1">
    <location>
        <begin position="275"/>
        <end position="292"/>
    </location>
</feature>
<name>A0A3P6SJX5_LITSI</name>
<keyword evidence="3" id="KW-1185">Reference proteome</keyword>
<reference evidence="2 3" key="1">
    <citation type="submission" date="2018-08" db="EMBL/GenBank/DDBJ databases">
        <authorList>
            <person name="Laetsch R D."/>
            <person name="Stevens L."/>
            <person name="Kumar S."/>
            <person name="Blaxter L. M."/>
        </authorList>
    </citation>
    <scope>NUCLEOTIDE SEQUENCE [LARGE SCALE GENOMIC DNA]</scope>
</reference>
<dbReference type="AlphaFoldDB" id="A0A3P6SJX5"/>
<feature type="compositionally biased region" description="Polar residues" evidence="1">
    <location>
        <begin position="293"/>
        <end position="305"/>
    </location>
</feature>
<evidence type="ECO:0000313" key="2">
    <source>
        <dbReference type="EMBL" id="VDK75126.1"/>
    </source>
</evidence>
<proteinExistence type="predicted"/>
<feature type="region of interest" description="Disordered" evidence="1">
    <location>
        <begin position="247"/>
        <end position="306"/>
    </location>
</feature>
<dbReference type="Proteomes" id="UP000277928">
    <property type="component" value="Unassembled WGS sequence"/>
</dbReference>
<protein>
    <submittedName>
        <fullName evidence="2">Uncharacterized protein</fullName>
    </submittedName>
</protein>
<sequence length="417" mass="47545">MWFEIFLKHICIFKQRIVPLEKQVCEELLNQSFDSDDLEAFDVDPVSESSTETDESGYGSSDQFHGAIDRALLIGLDEERGRLEREINEIENENWFHPDIDDNQDQPEIFHLDLPENVDPSDLPGTSQQNSDASSNFQNLHEMSQCVFCEAAVNESCHCDNRLSAGSTISWSSSSISRREGAAFHRRDSYPVIAEDFDYSEADDELSGDEVDDLSSLLRAGLSTRDGSPLADAASRPQQLALQESGGNLIVGDNGHHARHESDHSAFSEEEGPVRYRRRRHHVRHGVKRYRTQRSPNRSSDSSAEGQYLLRPVPRFDIQCTCLESDVESPTAASDIDRMMGRNYPQRSRRNIRRARASHGRLWLLQNQRQRRRQSHRYLRSLIIRESVDDFSKVLVNGTAVLCFLISVNEKFEMLSS</sequence>
<gene>
    <name evidence="2" type="ORF">NLS_LOCUS2762</name>
</gene>
<evidence type="ECO:0000256" key="1">
    <source>
        <dbReference type="SAM" id="MobiDB-lite"/>
    </source>
</evidence>
<dbReference type="OrthoDB" id="5875906at2759"/>
<feature type="compositionally biased region" description="Polar residues" evidence="1">
    <location>
        <begin position="124"/>
        <end position="135"/>
    </location>
</feature>
<feature type="compositionally biased region" description="Basic and acidic residues" evidence="1">
    <location>
        <begin position="254"/>
        <end position="267"/>
    </location>
</feature>
<feature type="region of interest" description="Disordered" evidence="1">
    <location>
        <begin position="114"/>
        <end position="135"/>
    </location>
</feature>